<dbReference type="Gene3D" id="3.10.580.10">
    <property type="entry name" value="CBS-domain"/>
    <property type="match status" value="1"/>
</dbReference>
<dbReference type="RefSeq" id="WP_308717665.1">
    <property type="nucleotide sequence ID" value="NZ_JAVHUY010000056.1"/>
</dbReference>
<proteinExistence type="predicted"/>
<keyword evidence="1 2" id="KW-0129">CBS domain</keyword>
<gene>
    <name evidence="4" type="ORF">RB614_38580</name>
</gene>
<dbReference type="SUPFAM" id="SSF54631">
    <property type="entry name" value="CBS-domain pair"/>
    <property type="match status" value="1"/>
</dbReference>
<evidence type="ECO:0000256" key="1">
    <source>
        <dbReference type="ARBA" id="ARBA00023122"/>
    </source>
</evidence>
<dbReference type="InterPro" id="IPR046342">
    <property type="entry name" value="CBS_dom_sf"/>
</dbReference>
<dbReference type="PROSITE" id="PS51371">
    <property type="entry name" value="CBS"/>
    <property type="match status" value="2"/>
</dbReference>
<feature type="domain" description="CBS" evidence="3">
    <location>
        <begin position="92"/>
        <end position="144"/>
    </location>
</feature>
<accession>A0ABU0ZWT0</accession>
<feature type="domain" description="CBS" evidence="3">
    <location>
        <begin position="26"/>
        <end position="83"/>
    </location>
</feature>
<evidence type="ECO:0000259" key="3">
    <source>
        <dbReference type="PROSITE" id="PS51371"/>
    </source>
</evidence>
<keyword evidence="5" id="KW-1185">Reference proteome</keyword>
<dbReference type="InterPro" id="IPR051257">
    <property type="entry name" value="Diverse_CBS-Domain"/>
</dbReference>
<dbReference type="EMBL" id="JAVHUY010000056">
    <property type="protein sequence ID" value="MDQ7910417.1"/>
    <property type="molecule type" value="Genomic_DNA"/>
</dbReference>
<sequence>MKAVYVAPPPIRPTRRLTARLAADVMSDPVDTIPADAPLDDALRAMVRLHHRHLVAVDRDGRCAGVLSDRAIAAEWARDPASLPVRRVASTLATRPAVVGPLATILDVARFMRATGTDAVAVADTDGYPLGIVTGTDLVALLAA</sequence>
<dbReference type="Proteomes" id="UP001230908">
    <property type="component" value="Unassembled WGS sequence"/>
</dbReference>
<evidence type="ECO:0000313" key="4">
    <source>
        <dbReference type="EMBL" id="MDQ7910417.1"/>
    </source>
</evidence>
<dbReference type="InterPro" id="IPR000644">
    <property type="entry name" value="CBS_dom"/>
</dbReference>
<dbReference type="CDD" id="cd02205">
    <property type="entry name" value="CBS_pair_SF"/>
    <property type="match status" value="1"/>
</dbReference>
<protein>
    <submittedName>
        <fullName evidence="4">CBS domain-containing protein</fullName>
    </submittedName>
</protein>
<name>A0ABU0ZWT0_9ACTN</name>
<evidence type="ECO:0000313" key="5">
    <source>
        <dbReference type="Proteomes" id="UP001230908"/>
    </source>
</evidence>
<comment type="caution">
    <text evidence="4">The sequence shown here is derived from an EMBL/GenBank/DDBJ whole genome shotgun (WGS) entry which is preliminary data.</text>
</comment>
<dbReference type="SMART" id="SM00116">
    <property type="entry name" value="CBS"/>
    <property type="match status" value="2"/>
</dbReference>
<organism evidence="4 5">
    <name type="scientific">Phytohabitans maris</name>
    <dbReference type="NCBI Taxonomy" id="3071409"/>
    <lineage>
        <taxon>Bacteria</taxon>
        <taxon>Bacillati</taxon>
        <taxon>Actinomycetota</taxon>
        <taxon>Actinomycetes</taxon>
        <taxon>Micromonosporales</taxon>
        <taxon>Micromonosporaceae</taxon>
    </lineage>
</organism>
<dbReference type="PANTHER" id="PTHR43080:SF2">
    <property type="entry name" value="CBS DOMAIN-CONTAINING PROTEIN"/>
    <property type="match status" value="1"/>
</dbReference>
<reference evidence="4 5" key="1">
    <citation type="submission" date="2023-08" db="EMBL/GenBank/DDBJ databases">
        <title>Phytohabitans sansha sp. nov., isolated from marine sediment.</title>
        <authorList>
            <person name="Zhao Y."/>
            <person name="Yi K."/>
        </authorList>
    </citation>
    <scope>NUCLEOTIDE SEQUENCE [LARGE SCALE GENOMIC DNA]</scope>
    <source>
        <strain evidence="4 5">ZYX-F-186</strain>
    </source>
</reference>
<evidence type="ECO:0000256" key="2">
    <source>
        <dbReference type="PROSITE-ProRule" id="PRU00703"/>
    </source>
</evidence>
<dbReference type="PANTHER" id="PTHR43080">
    <property type="entry name" value="CBS DOMAIN-CONTAINING PROTEIN CBSX3, MITOCHONDRIAL"/>
    <property type="match status" value="1"/>
</dbReference>
<dbReference type="Pfam" id="PF00571">
    <property type="entry name" value="CBS"/>
    <property type="match status" value="2"/>
</dbReference>